<dbReference type="EMBL" id="LWSA01000074">
    <property type="protein sequence ID" value="OCX74176.1"/>
    <property type="molecule type" value="Genomic_DNA"/>
</dbReference>
<dbReference type="Proteomes" id="UP000095008">
    <property type="component" value="Unassembled WGS sequence"/>
</dbReference>
<gene>
    <name evidence="3" type="ORF">A6M23_04285</name>
    <name evidence="2" type="ORF">A6P07_06185</name>
</gene>
<dbReference type="Proteomes" id="UP000094893">
    <property type="component" value="Unassembled WGS sequence"/>
</dbReference>
<evidence type="ECO:0000313" key="5">
    <source>
        <dbReference type="Proteomes" id="UP000095008"/>
    </source>
</evidence>
<evidence type="ECO:0000313" key="2">
    <source>
        <dbReference type="EMBL" id="OCX74176.1"/>
    </source>
</evidence>
<keyword evidence="1" id="KW-0472">Membrane</keyword>
<organism evidence="2 4">
    <name type="scientific">Acidithiobacillus thiooxidans</name>
    <name type="common">Thiobacillus thiooxidans</name>
    <dbReference type="NCBI Taxonomy" id="930"/>
    <lineage>
        <taxon>Bacteria</taxon>
        <taxon>Pseudomonadati</taxon>
        <taxon>Pseudomonadota</taxon>
        <taxon>Acidithiobacillia</taxon>
        <taxon>Acidithiobacillales</taxon>
        <taxon>Acidithiobacillaceae</taxon>
        <taxon>Acidithiobacillus</taxon>
    </lineage>
</organism>
<proteinExistence type="predicted"/>
<reference evidence="2 4" key="1">
    <citation type="journal article" date="2016" name="Int. J. Mol. Sci.">
        <title>Comparative genomics of the extreme acidophile Acidithiobacillus thiooxidans reveals intraspecific divergence and niche adaptation.</title>
        <authorList>
            <person name="Zhang X."/>
            <person name="Feng X."/>
            <person name="Tao J."/>
            <person name="Ma L."/>
            <person name="Xiao Y."/>
            <person name="Liang Y."/>
            <person name="Liu X."/>
            <person name="Yin H."/>
        </authorList>
    </citation>
    <scope>NUCLEOTIDE SEQUENCE [LARGE SCALE GENOMIC DNA]</scope>
    <source>
        <strain evidence="2 4">A02</strain>
        <strain evidence="3">DXS-W</strain>
    </source>
</reference>
<comment type="caution">
    <text evidence="2">The sequence shown here is derived from an EMBL/GenBank/DDBJ whole genome shotgun (WGS) entry which is preliminary data.</text>
</comment>
<accession>A0A1C2I7B5</accession>
<keyword evidence="1" id="KW-0812">Transmembrane</keyword>
<feature type="transmembrane region" description="Helical" evidence="1">
    <location>
        <begin position="12"/>
        <end position="32"/>
    </location>
</feature>
<dbReference type="STRING" id="930.GCA_002079865_02089"/>
<keyword evidence="1" id="KW-1133">Transmembrane helix</keyword>
<evidence type="ECO:0000313" key="3">
    <source>
        <dbReference type="EMBL" id="OCX74960.1"/>
    </source>
</evidence>
<dbReference type="AlphaFoldDB" id="A0A1C2I7B5"/>
<dbReference type="RefSeq" id="WP_024894947.1">
    <property type="nucleotide sequence ID" value="NZ_JAAOMO010000036.1"/>
</dbReference>
<dbReference type="EMBL" id="LWRY01000025">
    <property type="protein sequence ID" value="OCX74960.1"/>
    <property type="molecule type" value="Genomic_DNA"/>
</dbReference>
<evidence type="ECO:0000313" key="4">
    <source>
        <dbReference type="Proteomes" id="UP000094893"/>
    </source>
</evidence>
<sequence>MLADTPKGGIFYFSVALVAIIGLITAAIWQYVSHTVNHHWQQELIQDTHHTVTIQGSLRHDGIAIVRLKTPRGPEIAYLVDHGKYLAIGPLMDLKNGKNVTPIWERKYVS</sequence>
<name>A0A1C2I7B5_ACITH</name>
<evidence type="ECO:0000256" key="1">
    <source>
        <dbReference type="SAM" id="Phobius"/>
    </source>
</evidence>
<protein>
    <submittedName>
        <fullName evidence="2">Uncharacterized protein</fullName>
    </submittedName>
</protein>
<keyword evidence="5" id="KW-1185">Reference proteome</keyword>